<dbReference type="KEGG" id="ptx:ABW99_14505"/>
<dbReference type="AlphaFoldDB" id="A0A0G3EWU6"/>
<evidence type="ECO:0000256" key="6">
    <source>
        <dbReference type="ARBA" id="ARBA00022968"/>
    </source>
</evidence>
<keyword evidence="12" id="KW-1185">Reference proteome</keyword>
<name>A0A0G3EWU6_9BURK</name>
<protein>
    <recommendedName>
        <fullName evidence="4">Cytochrome c oxidase assembly protein CtaG</fullName>
    </recommendedName>
</protein>
<feature type="transmembrane region" description="Helical" evidence="10">
    <location>
        <begin position="12"/>
        <end position="34"/>
    </location>
</feature>
<dbReference type="InterPro" id="IPR007533">
    <property type="entry name" value="Cyt_c_oxidase_assmbl_CtaG"/>
</dbReference>
<dbReference type="InterPro" id="IPR023471">
    <property type="entry name" value="CtaG/Cox11_dom_sf"/>
</dbReference>
<dbReference type="SUPFAM" id="SSF110111">
    <property type="entry name" value="Ctag/Cox11"/>
    <property type="match status" value="1"/>
</dbReference>
<dbReference type="PIRSF" id="PIRSF005413">
    <property type="entry name" value="COX11"/>
    <property type="match status" value="1"/>
</dbReference>
<organism evidence="11 12">
    <name type="scientific">Pandoraea thiooxydans</name>
    <dbReference type="NCBI Taxonomy" id="445709"/>
    <lineage>
        <taxon>Bacteria</taxon>
        <taxon>Pseudomonadati</taxon>
        <taxon>Pseudomonadota</taxon>
        <taxon>Betaproteobacteria</taxon>
        <taxon>Burkholderiales</taxon>
        <taxon>Burkholderiaceae</taxon>
        <taxon>Pandoraea</taxon>
    </lineage>
</organism>
<keyword evidence="7 10" id="KW-1133">Transmembrane helix</keyword>
<evidence type="ECO:0000256" key="4">
    <source>
        <dbReference type="ARBA" id="ARBA00015384"/>
    </source>
</evidence>
<evidence type="ECO:0000256" key="10">
    <source>
        <dbReference type="SAM" id="Phobius"/>
    </source>
</evidence>
<keyword evidence="5 10" id="KW-0812">Transmembrane</keyword>
<keyword evidence="6" id="KW-0735">Signal-anchor</keyword>
<evidence type="ECO:0000256" key="8">
    <source>
        <dbReference type="ARBA" id="ARBA00023008"/>
    </source>
</evidence>
<comment type="similarity">
    <text evidence="3">Belongs to the COX11/CtaG family.</text>
</comment>
<evidence type="ECO:0000256" key="2">
    <source>
        <dbReference type="ARBA" id="ARBA00004382"/>
    </source>
</evidence>
<evidence type="ECO:0000256" key="7">
    <source>
        <dbReference type="ARBA" id="ARBA00022989"/>
    </source>
</evidence>
<dbReference type="Proteomes" id="UP000036700">
    <property type="component" value="Chromosome"/>
</dbReference>
<reference evidence="12" key="1">
    <citation type="submission" date="2015-06" db="EMBL/GenBank/DDBJ databases">
        <authorList>
            <person name="Lim Y.L."/>
            <person name="Ee R."/>
            <person name="Yong D."/>
            <person name="How K.Y."/>
            <person name="Yin W.F."/>
            <person name="Chan K.G."/>
        </authorList>
    </citation>
    <scope>NUCLEOTIDE SEQUENCE [LARGE SCALE GENOMIC DNA]</scope>
    <source>
        <strain evidence="12">DSM 25325</strain>
    </source>
</reference>
<gene>
    <name evidence="11" type="ORF">ABW99_14505</name>
</gene>
<evidence type="ECO:0000313" key="11">
    <source>
        <dbReference type="EMBL" id="AKJ69241.1"/>
    </source>
</evidence>
<evidence type="ECO:0000256" key="5">
    <source>
        <dbReference type="ARBA" id="ARBA00022692"/>
    </source>
</evidence>
<dbReference type="PANTHER" id="PTHR21320:SF3">
    <property type="entry name" value="CYTOCHROME C OXIDASE ASSEMBLY PROTEIN COX11, MITOCHONDRIAL-RELATED"/>
    <property type="match status" value="1"/>
</dbReference>
<comment type="subcellular location">
    <subcellularLocation>
        <location evidence="2">Cell inner membrane</location>
        <topology evidence="2">Single-pass type II membrane protein</topology>
        <orientation evidence="2">Periplasmic side</orientation>
    </subcellularLocation>
</comment>
<evidence type="ECO:0000256" key="1">
    <source>
        <dbReference type="ARBA" id="ARBA00004007"/>
    </source>
</evidence>
<dbReference type="PANTHER" id="PTHR21320">
    <property type="entry name" value="CYTOCHROME C OXIDASE ASSEMBLY PROTEIN COX11-RELATED"/>
    <property type="match status" value="1"/>
</dbReference>
<accession>A0A0G3EWU6</accession>
<evidence type="ECO:0000256" key="3">
    <source>
        <dbReference type="ARBA" id="ARBA00009620"/>
    </source>
</evidence>
<dbReference type="STRING" id="445709.ABW99_14505"/>
<dbReference type="GO" id="GO:0005886">
    <property type="term" value="C:plasma membrane"/>
    <property type="evidence" value="ECO:0007669"/>
    <property type="project" value="UniProtKB-SubCell"/>
</dbReference>
<sequence>MIERNRRANRRTFGKLLLLVAFMFGFGYALVPFYRAFCNLTGINRVGDKSSLALVRNTQVDESRAITIEFDANARGAFRFEPLQRSMTVHPGQIAQVLYQVSNRTDHAVRLQAIPSYAPAEAASHFKKIECFCFTQQSLQPNESRQMPVVFVVDPKLPKGIPAITLSYTSFELGATSTDAATDQRENDDG</sequence>
<dbReference type="NCBIfam" id="NF003465">
    <property type="entry name" value="PRK05089.1"/>
    <property type="match status" value="1"/>
</dbReference>
<dbReference type="RefSeq" id="WP_047215138.1">
    <property type="nucleotide sequence ID" value="NZ_CP011568.3"/>
</dbReference>
<proteinExistence type="inferred from homology"/>
<dbReference type="PATRIC" id="fig|445709.3.peg.3073"/>
<evidence type="ECO:0000313" key="12">
    <source>
        <dbReference type="Proteomes" id="UP000036700"/>
    </source>
</evidence>
<dbReference type="Pfam" id="PF04442">
    <property type="entry name" value="CtaG_Cox11"/>
    <property type="match status" value="1"/>
</dbReference>
<evidence type="ECO:0000256" key="9">
    <source>
        <dbReference type="ARBA" id="ARBA00023136"/>
    </source>
</evidence>
<dbReference type="Gene3D" id="2.60.370.10">
    <property type="entry name" value="Ctag/Cox11"/>
    <property type="match status" value="1"/>
</dbReference>
<dbReference type="GO" id="GO:0005507">
    <property type="term" value="F:copper ion binding"/>
    <property type="evidence" value="ECO:0007669"/>
    <property type="project" value="InterPro"/>
</dbReference>
<dbReference type="OrthoDB" id="9804841at2"/>
<keyword evidence="9 10" id="KW-0472">Membrane</keyword>
<comment type="function">
    <text evidence="1">Exerts its effect at some terminal stage of cytochrome c oxidase synthesis, probably by being involved in the insertion of the copper B into subunit I.</text>
</comment>
<dbReference type="EMBL" id="CP011568">
    <property type="protein sequence ID" value="AKJ69241.1"/>
    <property type="molecule type" value="Genomic_DNA"/>
</dbReference>
<keyword evidence="8" id="KW-0186">Copper</keyword>